<dbReference type="Proteomes" id="UP001304769">
    <property type="component" value="Unassembled WGS sequence"/>
</dbReference>
<sequence>MGKPTARVYVDGFNLYHRALKGTKGKWLDLEQFTVHNVRMALSDPGAIPRTVEVIKTEEKGSDVNLASHLLLDACQSRADFYAIATNDSDLAEPIRMVKKELGKPVGILYPSDRLSKVLLGCQPDLVRQIRRGSVSASQFPDVVKFSDGRSVCKPEEWA</sequence>
<proteinExistence type="predicted"/>
<dbReference type="InterPro" id="IPR021139">
    <property type="entry name" value="NYN"/>
</dbReference>
<evidence type="ECO:0000259" key="1">
    <source>
        <dbReference type="Pfam" id="PF01936"/>
    </source>
</evidence>
<evidence type="ECO:0000313" key="2">
    <source>
        <dbReference type="EMBL" id="MEA5455643.1"/>
    </source>
</evidence>
<feature type="domain" description="NYN" evidence="1">
    <location>
        <begin position="5"/>
        <end position="111"/>
    </location>
</feature>
<dbReference type="Gene3D" id="3.40.50.1010">
    <property type="entry name" value="5'-nuclease"/>
    <property type="match status" value="1"/>
</dbReference>
<keyword evidence="3" id="KW-1185">Reference proteome</keyword>
<gene>
    <name evidence="2" type="ORF">SPF06_12995</name>
</gene>
<comment type="caution">
    <text evidence="2">The sequence shown here is derived from an EMBL/GenBank/DDBJ whole genome shotgun (WGS) entry which is preliminary data.</text>
</comment>
<dbReference type="RefSeq" id="WP_323279506.1">
    <property type="nucleotide sequence ID" value="NZ_JAYGGQ010000009.1"/>
</dbReference>
<organism evidence="2 3">
    <name type="scientific">Sinomonas terricola</name>
    <dbReference type="NCBI Taxonomy" id="3110330"/>
    <lineage>
        <taxon>Bacteria</taxon>
        <taxon>Bacillati</taxon>
        <taxon>Actinomycetota</taxon>
        <taxon>Actinomycetes</taxon>
        <taxon>Micrococcales</taxon>
        <taxon>Micrococcaceae</taxon>
        <taxon>Sinomonas</taxon>
    </lineage>
</organism>
<dbReference type="CDD" id="cd18722">
    <property type="entry name" value="PIN_NicB-like"/>
    <property type="match status" value="1"/>
</dbReference>
<reference evidence="2 3" key="1">
    <citation type="submission" date="2023-12" db="EMBL/GenBank/DDBJ databases">
        <title>Sinomonas terricola sp. nov, isolated from litchi orchard soil in Guangdong, PR China.</title>
        <authorList>
            <person name="Jiaxin W."/>
            <person name="Yang Z."/>
            <person name="Honghui Z."/>
        </authorList>
    </citation>
    <scope>NUCLEOTIDE SEQUENCE [LARGE SCALE GENOMIC DNA]</scope>
    <source>
        <strain evidence="2 3">JGH33</strain>
    </source>
</reference>
<dbReference type="Pfam" id="PF01936">
    <property type="entry name" value="NYN"/>
    <property type="match status" value="1"/>
</dbReference>
<evidence type="ECO:0000313" key="3">
    <source>
        <dbReference type="Proteomes" id="UP001304769"/>
    </source>
</evidence>
<protein>
    <submittedName>
        <fullName evidence="2">NYN domain-containing protein</fullName>
    </submittedName>
</protein>
<accession>A0ABU5T7I1</accession>
<name>A0ABU5T7I1_9MICC</name>
<dbReference type="EMBL" id="JAYGGQ010000009">
    <property type="protein sequence ID" value="MEA5455643.1"/>
    <property type="molecule type" value="Genomic_DNA"/>
</dbReference>